<evidence type="ECO:0000313" key="1">
    <source>
        <dbReference type="EMBL" id="MFD2638424.1"/>
    </source>
</evidence>
<evidence type="ECO:0000313" key="2">
    <source>
        <dbReference type="Proteomes" id="UP001597452"/>
    </source>
</evidence>
<name>A0ABW5Q8X2_9BACI</name>
<proteinExistence type="predicted"/>
<dbReference type="EMBL" id="JBHUMZ010000016">
    <property type="protein sequence ID" value="MFD2638424.1"/>
    <property type="molecule type" value="Genomic_DNA"/>
</dbReference>
<dbReference type="Proteomes" id="UP001597452">
    <property type="component" value="Unassembled WGS sequence"/>
</dbReference>
<keyword evidence="2" id="KW-1185">Reference proteome</keyword>
<sequence>MIYKGDTVRLKVHFKSLNGQSVNPVDVYLTIYDKDQTEIESIALDDTNQEDVGVFFYDYVLPNDKPEVIFEFRGLHNQKPILVRDRIESKFI</sequence>
<dbReference type="RefSeq" id="WP_377328105.1">
    <property type="nucleotide sequence ID" value="NZ_JBHUMZ010000016.1"/>
</dbReference>
<comment type="caution">
    <text evidence="1">The sequence shown here is derived from an EMBL/GenBank/DDBJ whole genome shotgun (WGS) entry which is preliminary data.</text>
</comment>
<gene>
    <name evidence="1" type="ORF">ACFSW4_06075</name>
</gene>
<accession>A0ABW5Q8X2</accession>
<reference evidence="2" key="1">
    <citation type="journal article" date="2019" name="Int. J. Syst. Evol. Microbiol.">
        <title>The Global Catalogue of Microorganisms (GCM) 10K type strain sequencing project: providing services to taxonomists for standard genome sequencing and annotation.</title>
        <authorList>
            <consortium name="The Broad Institute Genomics Platform"/>
            <consortium name="The Broad Institute Genome Sequencing Center for Infectious Disease"/>
            <person name="Wu L."/>
            <person name="Ma J."/>
        </authorList>
    </citation>
    <scope>NUCLEOTIDE SEQUENCE [LARGE SCALE GENOMIC DNA]</scope>
    <source>
        <strain evidence="2">TISTR 1571</strain>
    </source>
</reference>
<organism evidence="1 2">
    <name type="scientific">Piscibacillus salipiscarius</name>
    <dbReference type="NCBI Taxonomy" id="299480"/>
    <lineage>
        <taxon>Bacteria</taxon>
        <taxon>Bacillati</taxon>
        <taxon>Bacillota</taxon>
        <taxon>Bacilli</taxon>
        <taxon>Bacillales</taxon>
        <taxon>Bacillaceae</taxon>
        <taxon>Piscibacillus</taxon>
    </lineage>
</organism>
<protein>
    <submittedName>
        <fullName evidence="1">Uncharacterized protein</fullName>
    </submittedName>
</protein>